<comment type="caution">
    <text evidence="1">The sequence shown here is derived from an EMBL/GenBank/DDBJ whole genome shotgun (WGS) entry which is preliminary data.</text>
</comment>
<protein>
    <submittedName>
        <fullName evidence="1">Uncharacterized protein</fullName>
    </submittedName>
</protein>
<sequence length="64" mass="6990">MSRRFSGTSAGERSPWVGPRYLLAPHRTSNNVCLHLEPTSLKAPLPQSSFLLAADSICCISVYV</sequence>
<organism evidence="1 2">
    <name type="scientific">Aureococcus anophagefferens</name>
    <name type="common">Harmful bloom alga</name>
    <dbReference type="NCBI Taxonomy" id="44056"/>
    <lineage>
        <taxon>Eukaryota</taxon>
        <taxon>Sar</taxon>
        <taxon>Stramenopiles</taxon>
        <taxon>Ochrophyta</taxon>
        <taxon>Pelagophyceae</taxon>
        <taxon>Pelagomonadales</taxon>
        <taxon>Pelagomonadaceae</taxon>
        <taxon>Aureococcus</taxon>
    </lineage>
</organism>
<accession>A0ABR1FU46</accession>
<reference evidence="1 2" key="1">
    <citation type="submission" date="2024-03" db="EMBL/GenBank/DDBJ databases">
        <title>Aureococcus anophagefferens CCMP1851 and Kratosvirus quantuckense: Draft genome of a second virus-susceptible host strain in the model system.</title>
        <authorList>
            <person name="Chase E."/>
            <person name="Truchon A.R."/>
            <person name="Schepens W."/>
            <person name="Wilhelm S.W."/>
        </authorList>
    </citation>
    <scope>NUCLEOTIDE SEQUENCE [LARGE SCALE GENOMIC DNA]</scope>
    <source>
        <strain evidence="1 2">CCMP1851</strain>
    </source>
</reference>
<gene>
    <name evidence="1" type="ORF">SO694_0002132</name>
</gene>
<keyword evidence="2" id="KW-1185">Reference proteome</keyword>
<name>A0ABR1FU46_AURAN</name>
<dbReference type="EMBL" id="JBBJCI010000228">
    <property type="protein sequence ID" value="KAK7238704.1"/>
    <property type="molecule type" value="Genomic_DNA"/>
</dbReference>
<proteinExistence type="predicted"/>
<evidence type="ECO:0000313" key="1">
    <source>
        <dbReference type="EMBL" id="KAK7238704.1"/>
    </source>
</evidence>
<evidence type="ECO:0000313" key="2">
    <source>
        <dbReference type="Proteomes" id="UP001363151"/>
    </source>
</evidence>
<dbReference type="Proteomes" id="UP001363151">
    <property type="component" value="Unassembled WGS sequence"/>
</dbReference>